<dbReference type="Pfam" id="PF00026">
    <property type="entry name" value="Asp"/>
    <property type="match status" value="1"/>
</dbReference>
<reference evidence="5" key="1">
    <citation type="submission" date="2017-02" db="UniProtKB">
        <authorList>
            <consortium name="WormBaseParasite"/>
        </authorList>
    </citation>
    <scope>IDENTIFICATION</scope>
</reference>
<dbReference type="PANTHER" id="PTHR47966">
    <property type="entry name" value="BETA-SITE APP-CLEAVING ENZYME, ISOFORM A-RELATED"/>
    <property type="match status" value="1"/>
</dbReference>
<feature type="domain" description="Peptidase A1" evidence="2">
    <location>
        <begin position="1"/>
        <end position="115"/>
    </location>
</feature>
<keyword evidence="4" id="KW-1185">Reference proteome</keyword>
<organism evidence="5">
    <name type="scientific">Anisakis simplex</name>
    <name type="common">Herring worm</name>
    <dbReference type="NCBI Taxonomy" id="6269"/>
    <lineage>
        <taxon>Eukaryota</taxon>
        <taxon>Metazoa</taxon>
        <taxon>Ecdysozoa</taxon>
        <taxon>Nematoda</taxon>
        <taxon>Chromadorea</taxon>
        <taxon>Rhabditida</taxon>
        <taxon>Spirurina</taxon>
        <taxon>Ascaridomorpha</taxon>
        <taxon>Ascaridoidea</taxon>
        <taxon>Anisakidae</taxon>
        <taxon>Anisakis</taxon>
        <taxon>Anisakis simplex complex</taxon>
    </lineage>
</organism>
<dbReference type="EMBL" id="UYRR01012806">
    <property type="protein sequence ID" value="VDK26515.1"/>
    <property type="molecule type" value="Genomic_DNA"/>
</dbReference>
<sequence length="115" mass="12980">MINVFRASDETCESKQKFNSTGSRTYRAAAGTWAIQYRRGFAAGLYGRDNVRFAPIGYYQLEIENIWFGRATMVSDAFKGLEMDGILGLGFWSTATGRIMPPMGNAWRQHLLDEP</sequence>
<dbReference type="PANTHER" id="PTHR47966:SF45">
    <property type="entry name" value="PEPTIDASE A1 DOMAIN-CONTAINING PROTEIN"/>
    <property type="match status" value="1"/>
</dbReference>
<comment type="similarity">
    <text evidence="1">Belongs to the peptidase A1 family.</text>
</comment>
<dbReference type="InterPro" id="IPR021109">
    <property type="entry name" value="Peptidase_aspartic_dom_sf"/>
</dbReference>
<proteinExistence type="inferred from homology"/>
<dbReference type="SUPFAM" id="SSF50630">
    <property type="entry name" value="Acid proteases"/>
    <property type="match status" value="1"/>
</dbReference>
<dbReference type="Gene3D" id="2.40.70.10">
    <property type="entry name" value="Acid Proteases"/>
    <property type="match status" value="1"/>
</dbReference>
<evidence type="ECO:0000313" key="4">
    <source>
        <dbReference type="Proteomes" id="UP000267096"/>
    </source>
</evidence>
<dbReference type="OrthoDB" id="5839471at2759"/>
<reference evidence="3 4" key="2">
    <citation type="submission" date="2018-11" db="EMBL/GenBank/DDBJ databases">
        <authorList>
            <consortium name="Pathogen Informatics"/>
        </authorList>
    </citation>
    <scope>NUCLEOTIDE SEQUENCE [LARGE SCALE GENOMIC DNA]</scope>
</reference>
<gene>
    <name evidence="3" type="ORF">ASIM_LOCUS6096</name>
</gene>
<protein>
    <submittedName>
        <fullName evidence="5">Peptidase A1 domain-containing protein</fullName>
    </submittedName>
</protein>
<name>A0A0M3JFB7_ANISI</name>
<dbReference type="WBParaSite" id="ASIM_0000631701-mRNA-1">
    <property type="protein sequence ID" value="ASIM_0000631701-mRNA-1"/>
    <property type="gene ID" value="ASIM_0000631701"/>
</dbReference>
<evidence type="ECO:0000313" key="3">
    <source>
        <dbReference type="EMBL" id="VDK26515.1"/>
    </source>
</evidence>
<dbReference type="InterPro" id="IPR033121">
    <property type="entry name" value="PEPTIDASE_A1"/>
</dbReference>
<evidence type="ECO:0000313" key="5">
    <source>
        <dbReference type="WBParaSite" id="ASIM_0000631701-mRNA-1"/>
    </source>
</evidence>
<accession>A0A0M3JFB7</accession>
<evidence type="ECO:0000256" key="1">
    <source>
        <dbReference type="ARBA" id="ARBA00007447"/>
    </source>
</evidence>
<dbReference type="GO" id="GO:0006508">
    <property type="term" value="P:proteolysis"/>
    <property type="evidence" value="ECO:0007669"/>
    <property type="project" value="InterPro"/>
</dbReference>
<dbReference type="Proteomes" id="UP000267096">
    <property type="component" value="Unassembled WGS sequence"/>
</dbReference>
<dbReference type="PROSITE" id="PS51767">
    <property type="entry name" value="PEPTIDASE_A1"/>
    <property type="match status" value="1"/>
</dbReference>
<dbReference type="AlphaFoldDB" id="A0A0M3JFB7"/>
<dbReference type="InterPro" id="IPR001461">
    <property type="entry name" value="Aspartic_peptidase_A1"/>
</dbReference>
<dbReference type="GO" id="GO:0004190">
    <property type="term" value="F:aspartic-type endopeptidase activity"/>
    <property type="evidence" value="ECO:0007669"/>
    <property type="project" value="InterPro"/>
</dbReference>
<evidence type="ECO:0000259" key="2">
    <source>
        <dbReference type="PROSITE" id="PS51767"/>
    </source>
</evidence>
<dbReference type="GO" id="GO:0005764">
    <property type="term" value="C:lysosome"/>
    <property type="evidence" value="ECO:0007669"/>
    <property type="project" value="TreeGrafter"/>
</dbReference>